<proteinExistence type="predicted"/>
<evidence type="ECO:0000256" key="1">
    <source>
        <dbReference type="SAM" id="MobiDB-lite"/>
    </source>
</evidence>
<feature type="compositionally biased region" description="Pro residues" evidence="1">
    <location>
        <begin position="200"/>
        <end position="209"/>
    </location>
</feature>
<protein>
    <submittedName>
        <fullName evidence="3">RES family NAD+ phosphorylase</fullName>
    </submittedName>
</protein>
<evidence type="ECO:0000313" key="4">
    <source>
        <dbReference type="Proteomes" id="UP001293718"/>
    </source>
</evidence>
<organism evidence="3 4">
    <name type="scientific">Azohydromonas lata</name>
    <dbReference type="NCBI Taxonomy" id="45677"/>
    <lineage>
        <taxon>Bacteria</taxon>
        <taxon>Pseudomonadati</taxon>
        <taxon>Pseudomonadota</taxon>
        <taxon>Betaproteobacteria</taxon>
        <taxon>Burkholderiales</taxon>
        <taxon>Sphaerotilaceae</taxon>
        <taxon>Azohydromonas</taxon>
    </lineage>
</organism>
<feature type="region of interest" description="Disordered" evidence="1">
    <location>
        <begin position="199"/>
        <end position="218"/>
    </location>
</feature>
<comment type="caution">
    <text evidence="3">The sequence shown here is derived from an EMBL/GenBank/DDBJ whole genome shotgun (WGS) entry which is preliminary data.</text>
</comment>
<reference evidence="3 4" key="1">
    <citation type="submission" date="2023-11" db="EMBL/GenBank/DDBJ databases">
        <title>Draft genome of Azohydromonas lata strain H1 (DSM1123), a polyhydroxyalkanoate producer.</title>
        <authorList>
            <person name="Traversa D."/>
            <person name="D'Addabbo P."/>
            <person name="Pazzani C."/>
            <person name="Manzari C."/>
            <person name="Chiara M."/>
            <person name="Scrascia M."/>
        </authorList>
    </citation>
    <scope>NUCLEOTIDE SEQUENCE [LARGE SCALE GENOMIC DNA]</scope>
    <source>
        <strain evidence="3 4">H1</strain>
        <plasmid evidence="3">unnamed</plasmid>
    </source>
</reference>
<dbReference type="SMART" id="SM00953">
    <property type="entry name" value="RES"/>
    <property type="match status" value="1"/>
</dbReference>
<dbReference type="EMBL" id="JAXOJX010000001">
    <property type="protein sequence ID" value="MDZ5454978.1"/>
    <property type="molecule type" value="Genomic_DNA"/>
</dbReference>
<gene>
    <name evidence="3" type="ORF">SM757_00180</name>
</gene>
<sequence length="218" mass="23924">MRIPDFAAARAKGTLRLAPCDATTLVRLTRRPGSEPYYGKRKTSRFDDPLQQYGVTYAAFSLEVAFAETVLHEHGLYQDGAWIVPGSMISERSVVRFDAPRILQLADLTGPALKALGLDNQISAGADYAYTWELSRALHDAVPECDGILYVSRQHNKGEAVALFERCGAMIHPPGTMALAQHQDLATVLQLFGVEVLPDGEPPAPAPPPHRPKLKRIR</sequence>
<dbReference type="InterPro" id="IPR014914">
    <property type="entry name" value="RES_dom"/>
</dbReference>
<evidence type="ECO:0000313" key="3">
    <source>
        <dbReference type="EMBL" id="MDZ5454978.1"/>
    </source>
</evidence>
<dbReference type="Proteomes" id="UP001293718">
    <property type="component" value="Unassembled WGS sequence"/>
</dbReference>
<dbReference type="RefSeq" id="WP_322464078.1">
    <property type="nucleotide sequence ID" value="NZ_JAXOJX010000001.1"/>
</dbReference>
<geneLocation type="plasmid" evidence="3">
    <name>unnamed</name>
</geneLocation>
<evidence type="ECO:0000259" key="2">
    <source>
        <dbReference type="SMART" id="SM00953"/>
    </source>
</evidence>
<keyword evidence="3" id="KW-0614">Plasmid</keyword>
<keyword evidence="4" id="KW-1185">Reference proteome</keyword>
<dbReference type="Pfam" id="PF08808">
    <property type="entry name" value="RES"/>
    <property type="match status" value="1"/>
</dbReference>
<feature type="domain" description="RES" evidence="2">
    <location>
        <begin position="32"/>
        <end position="174"/>
    </location>
</feature>
<accession>A0ABU5I7B5</accession>
<name>A0ABU5I7B5_9BURK</name>